<name>A0ACC1JC57_9FUNG</name>
<evidence type="ECO:0000313" key="2">
    <source>
        <dbReference type="Proteomes" id="UP001150603"/>
    </source>
</evidence>
<protein>
    <submittedName>
        <fullName evidence="1">Uncharacterized protein</fullName>
    </submittedName>
</protein>
<organism evidence="1 2">
    <name type="scientific">Linderina macrospora</name>
    <dbReference type="NCBI Taxonomy" id="4868"/>
    <lineage>
        <taxon>Eukaryota</taxon>
        <taxon>Fungi</taxon>
        <taxon>Fungi incertae sedis</taxon>
        <taxon>Zoopagomycota</taxon>
        <taxon>Kickxellomycotina</taxon>
        <taxon>Kickxellomycetes</taxon>
        <taxon>Kickxellales</taxon>
        <taxon>Kickxellaceae</taxon>
        <taxon>Linderina</taxon>
    </lineage>
</organism>
<dbReference type="EMBL" id="JANBPW010001072">
    <property type="protein sequence ID" value="KAJ1946298.1"/>
    <property type="molecule type" value="Genomic_DNA"/>
</dbReference>
<gene>
    <name evidence="1" type="ORF">FBU59_002062</name>
</gene>
<accession>A0ACC1JC57</accession>
<dbReference type="Proteomes" id="UP001150603">
    <property type="component" value="Unassembled WGS sequence"/>
</dbReference>
<reference evidence="1" key="1">
    <citation type="submission" date="2022-07" db="EMBL/GenBank/DDBJ databases">
        <title>Phylogenomic reconstructions and comparative analyses of Kickxellomycotina fungi.</title>
        <authorList>
            <person name="Reynolds N.K."/>
            <person name="Stajich J.E."/>
            <person name="Barry K."/>
            <person name="Grigoriev I.V."/>
            <person name="Crous P."/>
            <person name="Smith M.E."/>
        </authorList>
    </citation>
    <scope>NUCLEOTIDE SEQUENCE</scope>
    <source>
        <strain evidence="1">NRRL 5244</strain>
    </source>
</reference>
<evidence type="ECO:0000313" key="1">
    <source>
        <dbReference type="EMBL" id="KAJ1946298.1"/>
    </source>
</evidence>
<comment type="caution">
    <text evidence="1">The sequence shown here is derived from an EMBL/GenBank/DDBJ whole genome shotgun (WGS) entry which is preliminary data.</text>
</comment>
<sequence length="76" mass="8085">MKFSSAAAVICVLIGTIAVVQASVLDKRNADYNNPGYDSCVKEHGKGHWPFPGEGNCHDVGYCFCDEKTGGISCVC</sequence>
<proteinExistence type="predicted"/>
<keyword evidence="2" id="KW-1185">Reference proteome</keyword>